<dbReference type="STRING" id="582667.SAMN05192568_102158"/>
<evidence type="ECO:0000313" key="1">
    <source>
        <dbReference type="EMBL" id="SFM16372.1"/>
    </source>
</evidence>
<dbReference type="RefSeq" id="WP_092043231.1">
    <property type="nucleotide sequence ID" value="NZ_FOTK01000021.1"/>
</dbReference>
<reference evidence="2" key="1">
    <citation type="submission" date="2016-10" db="EMBL/GenBank/DDBJ databases">
        <authorList>
            <person name="Varghese N."/>
            <person name="Submissions S."/>
        </authorList>
    </citation>
    <scope>NUCLEOTIDE SEQUENCE [LARGE SCALE GENOMIC DNA]</scope>
    <source>
        <strain evidence="2">BL36</strain>
    </source>
</reference>
<keyword evidence="2" id="KW-1185">Reference proteome</keyword>
<sequence length="63" mass="6774">MSDLSQEPKRVNVEDPSSAAYWARRLQVPVEAVTAAVRAVGDEPAAVAAHLDRPWPYDGSGIV</sequence>
<evidence type="ECO:0008006" key="3">
    <source>
        <dbReference type="Google" id="ProtNLM"/>
    </source>
</evidence>
<proteinExistence type="predicted"/>
<dbReference type="Proteomes" id="UP000199048">
    <property type="component" value="Unassembled WGS sequence"/>
</dbReference>
<name>A0A1I4NLF2_9HYPH</name>
<organism evidence="1 2">
    <name type="scientific">Methylobacterium pseudosasicola</name>
    <dbReference type="NCBI Taxonomy" id="582667"/>
    <lineage>
        <taxon>Bacteria</taxon>
        <taxon>Pseudomonadati</taxon>
        <taxon>Pseudomonadota</taxon>
        <taxon>Alphaproteobacteria</taxon>
        <taxon>Hyphomicrobiales</taxon>
        <taxon>Methylobacteriaceae</taxon>
        <taxon>Methylobacterium</taxon>
    </lineage>
</organism>
<accession>A0A1I4NLF2</accession>
<dbReference type="Pfam" id="PF12244">
    <property type="entry name" value="DUF3606"/>
    <property type="match status" value="1"/>
</dbReference>
<gene>
    <name evidence="1" type="ORF">SAMN05192568_102158</name>
</gene>
<protein>
    <recommendedName>
        <fullName evidence="3">DUF3606 domain-containing protein</fullName>
    </recommendedName>
</protein>
<evidence type="ECO:0000313" key="2">
    <source>
        <dbReference type="Proteomes" id="UP000199048"/>
    </source>
</evidence>
<dbReference type="OrthoDB" id="7999941at2"/>
<dbReference type="AlphaFoldDB" id="A0A1I4NLF2"/>
<dbReference type="InterPro" id="IPR022037">
    <property type="entry name" value="DUF3606"/>
</dbReference>
<dbReference type="EMBL" id="FOTK01000021">
    <property type="protein sequence ID" value="SFM16372.1"/>
    <property type="molecule type" value="Genomic_DNA"/>
</dbReference>